<dbReference type="Gene3D" id="2.10.70.10">
    <property type="entry name" value="Complement Module, domain 1"/>
    <property type="match status" value="10"/>
</dbReference>
<feature type="domain" description="Sushi" evidence="8">
    <location>
        <begin position="345"/>
        <end position="414"/>
    </location>
</feature>
<dbReference type="PANTHER" id="PTHR45785">
    <property type="entry name" value="COMPLEMENT FACTOR H-RELATED"/>
    <property type="match status" value="1"/>
</dbReference>
<comment type="subcellular location">
    <subcellularLocation>
        <location evidence="1">Virion</location>
    </subcellularLocation>
</comment>
<evidence type="ECO:0000256" key="1">
    <source>
        <dbReference type="ARBA" id="ARBA00004328"/>
    </source>
</evidence>
<keyword evidence="6" id="KW-1133">Transmembrane helix</keyword>
<keyword evidence="3 7" id="KW-0732">Signal</keyword>
<dbReference type="InterPro" id="IPR035976">
    <property type="entry name" value="Sushi/SCR/CCP_sf"/>
</dbReference>
<feature type="domain" description="Sushi" evidence="8">
    <location>
        <begin position="681"/>
        <end position="738"/>
    </location>
</feature>
<evidence type="ECO:0000313" key="9">
    <source>
        <dbReference type="EMBL" id="CAK8686672.1"/>
    </source>
</evidence>
<feature type="chain" id="PRO_5045312692" description="Sushi domain-containing protein" evidence="7">
    <location>
        <begin position="24"/>
        <end position="989"/>
    </location>
</feature>
<dbReference type="SUPFAM" id="SSF57535">
    <property type="entry name" value="Complement control module/SCR domain"/>
    <property type="match status" value="10"/>
</dbReference>
<feature type="domain" description="Sushi" evidence="8">
    <location>
        <begin position="616"/>
        <end position="680"/>
    </location>
</feature>
<dbReference type="PANTHER" id="PTHR45785:SF2">
    <property type="entry name" value="COMPLEMENT FACTOR H-RELATED"/>
    <property type="match status" value="1"/>
</dbReference>
<name>A0ABP0G4B0_CLALP</name>
<dbReference type="PROSITE" id="PS50923">
    <property type="entry name" value="SUSHI"/>
    <property type="match status" value="7"/>
</dbReference>
<dbReference type="InterPro" id="IPR051503">
    <property type="entry name" value="ComplSys_Reg/VirEntry_Med"/>
</dbReference>
<reference evidence="9 10" key="1">
    <citation type="submission" date="2024-02" db="EMBL/GenBank/DDBJ databases">
        <authorList>
            <person name="Daric V."/>
            <person name="Darras S."/>
        </authorList>
    </citation>
    <scope>NUCLEOTIDE SEQUENCE [LARGE SCALE GENOMIC DNA]</scope>
</reference>
<feature type="domain" description="Sushi" evidence="8">
    <location>
        <begin position="478"/>
        <end position="542"/>
    </location>
</feature>
<keyword evidence="6" id="KW-0472">Membrane</keyword>
<feature type="transmembrane region" description="Helical" evidence="6">
    <location>
        <begin position="931"/>
        <end position="954"/>
    </location>
</feature>
<evidence type="ECO:0000259" key="8">
    <source>
        <dbReference type="PROSITE" id="PS50923"/>
    </source>
</evidence>
<keyword evidence="2 5" id="KW-0768">Sushi</keyword>
<dbReference type="SMART" id="SM00032">
    <property type="entry name" value="CCP"/>
    <property type="match status" value="11"/>
</dbReference>
<evidence type="ECO:0000313" key="10">
    <source>
        <dbReference type="Proteomes" id="UP001642483"/>
    </source>
</evidence>
<comment type="caution">
    <text evidence="9">The sequence shown here is derived from an EMBL/GenBank/DDBJ whole genome shotgun (WGS) entry which is preliminary data.</text>
</comment>
<feature type="domain" description="Sushi" evidence="8">
    <location>
        <begin position="142"/>
        <end position="208"/>
    </location>
</feature>
<feature type="disulfide bond" evidence="5">
    <location>
        <begin position="480"/>
        <end position="523"/>
    </location>
</feature>
<evidence type="ECO:0000256" key="6">
    <source>
        <dbReference type="SAM" id="Phobius"/>
    </source>
</evidence>
<gene>
    <name evidence="9" type="ORF">CVLEPA_LOCUS18600</name>
</gene>
<feature type="disulfide bond" evidence="5">
    <location>
        <begin position="80"/>
        <end position="123"/>
    </location>
</feature>
<evidence type="ECO:0000256" key="4">
    <source>
        <dbReference type="ARBA" id="ARBA00023157"/>
    </source>
</evidence>
<accession>A0ABP0G4B0</accession>
<dbReference type="Pfam" id="PF00084">
    <property type="entry name" value="Sushi"/>
    <property type="match status" value="8"/>
</dbReference>
<proteinExistence type="predicted"/>
<dbReference type="InterPro" id="IPR000436">
    <property type="entry name" value="Sushi_SCR_CCP_dom"/>
</dbReference>
<feature type="domain" description="Sushi" evidence="8">
    <location>
        <begin position="741"/>
        <end position="806"/>
    </location>
</feature>
<dbReference type="Proteomes" id="UP001642483">
    <property type="component" value="Unassembled WGS sequence"/>
</dbReference>
<evidence type="ECO:0000256" key="7">
    <source>
        <dbReference type="SAM" id="SignalP"/>
    </source>
</evidence>
<evidence type="ECO:0000256" key="3">
    <source>
        <dbReference type="ARBA" id="ARBA00022729"/>
    </source>
</evidence>
<protein>
    <recommendedName>
        <fullName evidence="8">Sushi domain-containing protein</fullName>
    </recommendedName>
</protein>
<feature type="domain" description="Sushi" evidence="8">
    <location>
        <begin position="78"/>
        <end position="139"/>
    </location>
</feature>
<organism evidence="9 10">
    <name type="scientific">Clavelina lepadiformis</name>
    <name type="common">Light-bulb sea squirt</name>
    <name type="synonym">Ascidia lepadiformis</name>
    <dbReference type="NCBI Taxonomy" id="159417"/>
    <lineage>
        <taxon>Eukaryota</taxon>
        <taxon>Metazoa</taxon>
        <taxon>Chordata</taxon>
        <taxon>Tunicata</taxon>
        <taxon>Ascidiacea</taxon>
        <taxon>Aplousobranchia</taxon>
        <taxon>Clavelinidae</taxon>
        <taxon>Clavelina</taxon>
    </lineage>
</organism>
<keyword evidence="4 5" id="KW-1015">Disulfide bond</keyword>
<feature type="disulfide bond" evidence="5">
    <location>
        <begin position="743"/>
        <end position="786"/>
    </location>
</feature>
<evidence type="ECO:0000256" key="5">
    <source>
        <dbReference type="PROSITE-ProRule" id="PRU00302"/>
    </source>
</evidence>
<dbReference type="EMBL" id="CAWYQH010000102">
    <property type="protein sequence ID" value="CAK8686672.1"/>
    <property type="molecule type" value="Genomic_DNA"/>
</dbReference>
<evidence type="ECO:0000256" key="2">
    <source>
        <dbReference type="ARBA" id="ARBA00022659"/>
    </source>
</evidence>
<dbReference type="CDD" id="cd00033">
    <property type="entry name" value="CCP"/>
    <property type="match status" value="8"/>
</dbReference>
<feature type="signal peptide" evidence="7">
    <location>
        <begin position="1"/>
        <end position="23"/>
    </location>
</feature>
<keyword evidence="6" id="KW-0812">Transmembrane</keyword>
<keyword evidence="10" id="KW-1185">Reference proteome</keyword>
<sequence length="989" mass="108601">MSSNWQTYLFLLIWVSSLTKGQGQENHPHSLVTPIPIDRCLLEPDQLVHLPVIFNEPLDFKEDPRYSIESDSVSKPSSDCSRPLPGPNSYFSIDVDSSVNPVKTVKYNCYPGFSATGPTRFSCQNGTWDIELRIPNCTIPNTGCGNPPFLPGGDIIGDPPYDLNDTISYRCLEGFELGNSNASSTNRCEPGNQWSLKTNDEKFPVCLPVCFVPPPPPDGTMLLSSEEIFNRDTFSLGTEVTFGCEDPCSAQVKSTFTCTYSGWLGEFPYCLLSCYNPPSVANASIFPTSTREGSQARYICDSGLHTSDATLIQCIEGEWRILVEHSRFLEPQRVFNFPTCIESAYGCGNPPLLINGAYKAESEPNQEHYIHDTITYFCISGYYLNAPTGEKSTCLAGNRWSLNESASNFPMCEPDCGSPARATNATVRLFSTTEGSVAHYICDEGLSTNDVTTSTCRRNGNVVSWDLVQLPRCRISKNGCGNPPMINNGFAVRIPPYNEGDIVTYDCFQGYELDAPGGSYVVCRQNEWINESESPMLPFCRRVCLSLPILPPGGVVLVDETFRNKDGISFSNGVEHGFGCQPGYRLVSDAATLTCDEGDWKWIANGKPADEPLCYRGCVQPPPEATGGLEIVVNTLRGMFGYGFGSMITYGCEKGSTLIGSPTLICKNGMWLPGLPTCVRNCRAPPPVANSKIKPLSGSDAQSYEYVCDPGFYTNDLRITICLVNGTWSLNRLPKCKAPKRGCGSPSPLQNGRYFGEAPFAEDASVIYRCKDDFKMVAPNSSVSTCQTDNKWSLEVSPFHFPECQLGCKTKPTRPGGSVITFSEPVADNNGSYPKGAPGMFIPYTYVFYGQRRALDVAQANDFIQHDLPIFPIFINNTADDRTNDSDFVPITSVCGYPGFCVGSPPDIFFNCLNQTLFECGMCGVGRASSFLYFVLLFGLAIFVCNALVIWVGYKRFNRGKGNKMDICKTSLAVADILKGLEETPYLMI</sequence>
<comment type="caution">
    <text evidence="5">Lacks conserved residue(s) required for the propagation of feature annotation.</text>
</comment>